<gene>
    <name evidence="1" type="primary">FPS1_1</name>
    <name evidence="1" type="ORF">DSO57_1012751</name>
</gene>
<protein>
    <submittedName>
        <fullName evidence="1">Glycerol channel</fullName>
    </submittedName>
</protein>
<organism evidence="1 2">
    <name type="scientific">Entomophthora muscae</name>
    <dbReference type="NCBI Taxonomy" id="34485"/>
    <lineage>
        <taxon>Eukaryota</taxon>
        <taxon>Fungi</taxon>
        <taxon>Fungi incertae sedis</taxon>
        <taxon>Zoopagomycota</taxon>
        <taxon>Entomophthoromycotina</taxon>
        <taxon>Entomophthoromycetes</taxon>
        <taxon>Entomophthorales</taxon>
        <taxon>Entomophthoraceae</taxon>
        <taxon>Entomophthora</taxon>
    </lineage>
</organism>
<name>A0ACC2SV31_9FUNG</name>
<comment type="caution">
    <text evidence="1">The sequence shown here is derived from an EMBL/GenBank/DDBJ whole genome shotgun (WGS) entry which is preliminary data.</text>
</comment>
<evidence type="ECO:0000313" key="2">
    <source>
        <dbReference type="Proteomes" id="UP001165960"/>
    </source>
</evidence>
<reference evidence="1" key="1">
    <citation type="submission" date="2022-04" db="EMBL/GenBank/DDBJ databases">
        <title>Genome of the entomopathogenic fungus Entomophthora muscae.</title>
        <authorList>
            <person name="Elya C."/>
            <person name="Lovett B.R."/>
            <person name="Lee E."/>
            <person name="Macias A.M."/>
            <person name="Hajek A.E."/>
            <person name="De Bivort B.L."/>
            <person name="Kasson M.T."/>
            <person name="De Fine Licht H.H."/>
            <person name="Stajich J.E."/>
        </authorList>
    </citation>
    <scope>NUCLEOTIDE SEQUENCE</scope>
    <source>
        <strain evidence="1">Berkeley</strain>
    </source>
</reference>
<proteinExistence type="predicted"/>
<evidence type="ECO:0000313" key="1">
    <source>
        <dbReference type="EMBL" id="KAJ9066117.1"/>
    </source>
</evidence>
<dbReference type="Proteomes" id="UP001165960">
    <property type="component" value="Unassembled WGS sequence"/>
</dbReference>
<keyword evidence="2" id="KW-1185">Reference proteome</keyword>
<accession>A0ACC2SV31</accession>
<sequence>MAMDYEIEINSENLLLPHSGGYGALRYQYREYLAEFMGTLILVLLGDGVVAQVSVNSGAIGSSFLSINLGFAMALMFGIYVAGPVSGAHLNPAVTLANAILRDFPARKIPGYFVSQTLGAFVGAALVYANYWPALNAIDGGHRSTVGPQATAGIFATFPYPDAPIVNSVISETLGTGMLLIGILAITDRRQKIPAYMAPIAIGTVLGSIGMSLGVMTGFALNPARDFGPRLFTAVAGWGWEPFTARSYYFWVPIVAPFIGALVGVFVYDSVICPLDPESEQV</sequence>
<dbReference type="EMBL" id="QTSX02004306">
    <property type="protein sequence ID" value="KAJ9066117.1"/>
    <property type="molecule type" value="Genomic_DNA"/>
</dbReference>